<gene>
    <name evidence="2" type="ORF">HMPREF0179_02864</name>
</gene>
<accession>E5Y9E9</accession>
<reference evidence="2 3" key="1">
    <citation type="submission" date="2010-10" db="EMBL/GenBank/DDBJ databases">
        <authorList>
            <consortium name="The Broad Institute Genome Sequencing Platform"/>
            <person name="Ward D."/>
            <person name="Earl A."/>
            <person name="Feldgarden M."/>
            <person name="Young S.K."/>
            <person name="Gargeya S."/>
            <person name="Zeng Q."/>
            <person name="Alvarado L."/>
            <person name="Berlin A."/>
            <person name="Bochicchio J."/>
            <person name="Chapman S.B."/>
            <person name="Chen Z."/>
            <person name="Freedman E."/>
            <person name="Gellesch M."/>
            <person name="Goldberg J."/>
            <person name="Griggs A."/>
            <person name="Gujja S."/>
            <person name="Heilman E."/>
            <person name="Heiman D."/>
            <person name="Howarth C."/>
            <person name="Mehta T."/>
            <person name="Neiman D."/>
            <person name="Pearson M."/>
            <person name="Roberts A."/>
            <person name="Saif S."/>
            <person name="Shea T."/>
            <person name="Shenoy N."/>
            <person name="Sisk P."/>
            <person name="Stolte C."/>
            <person name="Sykes S."/>
            <person name="White J."/>
            <person name="Yandava C."/>
            <person name="Allen-Vercoe E."/>
            <person name="Sibley C."/>
            <person name="Ambrose C.E."/>
            <person name="Strauss J."/>
            <person name="Daigneault M."/>
            <person name="Haas B."/>
            <person name="Nusbaum C."/>
            <person name="Birren B."/>
        </authorList>
    </citation>
    <scope>NUCLEOTIDE SEQUENCE [LARGE SCALE GENOMIC DNA]</scope>
    <source>
        <strain evidence="2 3">3_1_6</strain>
    </source>
</reference>
<evidence type="ECO:0000313" key="2">
    <source>
        <dbReference type="EMBL" id="EFV43341.1"/>
    </source>
</evidence>
<reference evidence="2 3" key="2">
    <citation type="submission" date="2013-04" db="EMBL/GenBank/DDBJ databases">
        <title>The Genome Sequence of Bilophila wadsworthia 3_1_6.</title>
        <authorList>
            <consortium name="The Broad Institute Genomics Platform"/>
            <person name="Earl A."/>
            <person name="Ward D."/>
            <person name="Feldgarden M."/>
            <person name="Gevers D."/>
            <person name="Sibley C."/>
            <person name="Strauss J."/>
            <person name="Allen-Vercoe E."/>
            <person name="Walker B."/>
            <person name="Young S."/>
            <person name="Zeng Q."/>
            <person name="Gargeya S."/>
            <person name="Fitzgerald M."/>
            <person name="Haas B."/>
            <person name="Abouelleil A."/>
            <person name="Allen A.W."/>
            <person name="Alvarado L."/>
            <person name="Arachchi H.M."/>
            <person name="Berlin A.M."/>
            <person name="Chapman S.B."/>
            <person name="Gainer-Dewar J."/>
            <person name="Goldberg J."/>
            <person name="Griggs A."/>
            <person name="Gujja S."/>
            <person name="Hansen M."/>
            <person name="Howarth C."/>
            <person name="Imamovic A."/>
            <person name="Ireland A."/>
            <person name="Larimer J."/>
            <person name="McCowan C."/>
            <person name="Murphy C."/>
            <person name="Pearson M."/>
            <person name="Poon T.W."/>
            <person name="Priest M."/>
            <person name="Roberts A."/>
            <person name="Saif S."/>
            <person name="Shea T."/>
            <person name="Sisk P."/>
            <person name="Sykes S."/>
            <person name="Wortman J."/>
            <person name="Nusbaum C."/>
            <person name="Birren B."/>
        </authorList>
    </citation>
    <scope>NUCLEOTIDE SEQUENCE [LARGE SCALE GENOMIC DNA]</scope>
    <source>
        <strain evidence="2 3">3_1_6</strain>
    </source>
</reference>
<keyword evidence="3" id="KW-1185">Reference proteome</keyword>
<evidence type="ECO:0000256" key="1">
    <source>
        <dbReference type="SAM" id="Phobius"/>
    </source>
</evidence>
<feature type="transmembrane region" description="Helical" evidence="1">
    <location>
        <begin position="15"/>
        <end position="35"/>
    </location>
</feature>
<keyword evidence="1" id="KW-0812">Transmembrane</keyword>
<dbReference type="Proteomes" id="UP000006034">
    <property type="component" value="Unassembled WGS sequence"/>
</dbReference>
<organism evidence="2 3">
    <name type="scientific">Bilophila wadsworthia (strain 3_1_6)</name>
    <dbReference type="NCBI Taxonomy" id="563192"/>
    <lineage>
        <taxon>Bacteria</taxon>
        <taxon>Pseudomonadati</taxon>
        <taxon>Thermodesulfobacteriota</taxon>
        <taxon>Desulfovibrionia</taxon>
        <taxon>Desulfovibrionales</taxon>
        <taxon>Desulfovibrionaceae</taxon>
        <taxon>Bilophila</taxon>
    </lineage>
</organism>
<dbReference type="AlphaFoldDB" id="E5Y9E9"/>
<dbReference type="HOGENOM" id="CLU_2582677_0_0_7"/>
<keyword evidence="1" id="KW-0472">Membrane</keyword>
<feature type="transmembrane region" description="Helical" evidence="1">
    <location>
        <begin position="56"/>
        <end position="77"/>
    </location>
</feature>
<sequence>MLGLMHDHPYVFTPTIAKIMLPVWVCLLVSTVRAIRRDMKKEKAGDLSKEETDERMGINALVLFFSFAFTVGCLAALTSF</sequence>
<dbReference type="RefSeq" id="WP_005029022.1">
    <property type="nucleotide sequence ID" value="NZ_KE150238.1"/>
</dbReference>
<dbReference type="GeneID" id="78084746"/>
<comment type="caution">
    <text evidence="2">The sequence shown here is derived from an EMBL/GenBank/DDBJ whole genome shotgun (WGS) entry which is preliminary data.</text>
</comment>
<name>E5Y9E9_BILW3</name>
<dbReference type="EMBL" id="ADCP02000001">
    <property type="protein sequence ID" value="EFV43341.1"/>
    <property type="molecule type" value="Genomic_DNA"/>
</dbReference>
<protein>
    <submittedName>
        <fullName evidence="2">Uncharacterized protein</fullName>
    </submittedName>
</protein>
<proteinExistence type="predicted"/>
<keyword evidence="1" id="KW-1133">Transmembrane helix</keyword>
<evidence type="ECO:0000313" key="3">
    <source>
        <dbReference type="Proteomes" id="UP000006034"/>
    </source>
</evidence>